<dbReference type="Gene3D" id="3.30.1980.10">
    <property type="entry name" value="Hypothetical protein YunC"/>
    <property type="match status" value="1"/>
</dbReference>
<dbReference type="EMBL" id="BMCJ01000002">
    <property type="protein sequence ID" value="GGC81570.1"/>
    <property type="molecule type" value="Genomic_DNA"/>
</dbReference>
<evidence type="ECO:0008006" key="4">
    <source>
        <dbReference type="Google" id="ProtNLM"/>
    </source>
</evidence>
<dbReference type="SUPFAM" id="SSF102891">
    <property type="entry name" value="Hypothetical protein Ta1206"/>
    <property type="match status" value="1"/>
</dbReference>
<evidence type="ECO:0000313" key="2">
    <source>
        <dbReference type="EMBL" id="GGC81570.1"/>
    </source>
</evidence>
<evidence type="ECO:0000256" key="1">
    <source>
        <dbReference type="SAM" id="MobiDB-lite"/>
    </source>
</evidence>
<protein>
    <recommendedName>
        <fullName evidence="4">DUF1805 domain-containing protein</fullName>
    </recommendedName>
</protein>
<dbReference type="InterPro" id="IPR036493">
    <property type="entry name" value="YunC_sf"/>
</dbReference>
<dbReference type="Proteomes" id="UP000619534">
    <property type="component" value="Unassembled WGS sequence"/>
</dbReference>
<dbReference type="InterPro" id="IPR014931">
    <property type="entry name" value="DUF1805"/>
</dbReference>
<reference evidence="3" key="1">
    <citation type="journal article" date="2019" name="Int. J. Syst. Evol. Microbiol.">
        <title>The Global Catalogue of Microorganisms (GCM) 10K type strain sequencing project: providing services to taxonomists for standard genome sequencing and annotation.</title>
        <authorList>
            <consortium name="The Broad Institute Genomics Platform"/>
            <consortium name="The Broad Institute Genome Sequencing Center for Infectious Disease"/>
            <person name="Wu L."/>
            <person name="Ma J."/>
        </authorList>
    </citation>
    <scope>NUCLEOTIDE SEQUENCE [LARGE SCALE GENOMIC DNA]</scope>
    <source>
        <strain evidence="3">CCM 7282</strain>
    </source>
</reference>
<keyword evidence="3" id="KW-1185">Reference proteome</keyword>
<dbReference type="Pfam" id="PF08827">
    <property type="entry name" value="DUF1805"/>
    <property type="match status" value="1"/>
</dbReference>
<comment type="caution">
    <text evidence="2">The sequence shown here is derived from an EMBL/GenBank/DDBJ whole genome shotgun (WGS) entry which is preliminary data.</text>
</comment>
<sequence length="105" mass="11483">MGTIIDVKPMFIEGYPFTAIRVALPKTNLLIVSNDVGYIMCAALDVDLLSEKLADRKVIAGRAVGVRTIEQLLEAPLEKVTDASREKGWRPGMKGKDALLKLADQ</sequence>
<proteinExistence type="predicted"/>
<name>A0ABQ1NSH8_9BACI</name>
<evidence type="ECO:0000313" key="3">
    <source>
        <dbReference type="Proteomes" id="UP000619534"/>
    </source>
</evidence>
<gene>
    <name evidence="2" type="primary">yunC</name>
    <name evidence="2" type="ORF">GCM10007216_10140</name>
</gene>
<accession>A0ABQ1NSH8</accession>
<organism evidence="2 3">
    <name type="scientific">Thalassobacillus devorans</name>
    <dbReference type="NCBI Taxonomy" id="279813"/>
    <lineage>
        <taxon>Bacteria</taxon>
        <taxon>Bacillati</taxon>
        <taxon>Bacillota</taxon>
        <taxon>Bacilli</taxon>
        <taxon>Bacillales</taxon>
        <taxon>Bacillaceae</taxon>
        <taxon>Thalassobacillus</taxon>
    </lineage>
</organism>
<feature type="region of interest" description="Disordered" evidence="1">
    <location>
        <begin position="84"/>
        <end position="105"/>
    </location>
</feature>